<protein>
    <submittedName>
        <fullName evidence="1">Uncharacterized protein</fullName>
    </submittedName>
</protein>
<gene>
    <name evidence="1" type="ORF">PILCRDRAFT_813940</name>
</gene>
<proteinExistence type="predicted"/>
<dbReference type="HOGENOM" id="CLU_3093072_0_0_1"/>
<accession>A0A0C3GE78</accession>
<keyword evidence="2" id="KW-1185">Reference proteome</keyword>
<organism evidence="1 2">
    <name type="scientific">Piloderma croceum (strain F 1598)</name>
    <dbReference type="NCBI Taxonomy" id="765440"/>
    <lineage>
        <taxon>Eukaryota</taxon>
        <taxon>Fungi</taxon>
        <taxon>Dikarya</taxon>
        <taxon>Basidiomycota</taxon>
        <taxon>Agaricomycotina</taxon>
        <taxon>Agaricomycetes</taxon>
        <taxon>Agaricomycetidae</taxon>
        <taxon>Atheliales</taxon>
        <taxon>Atheliaceae</taxon>
        <taxon>Piloderma</taxon>
    </lineage>
</organism>
<reference evidence="2" key="2">
    <citation type="submission" date="2015-01" db="EMBL/GenBank/DDBJ databases">
        <title>Evolutionary Origins and Diversification of the Mycorrhizal Mutualists.</title>
        <authorList>
            <consortium name="DOE Joint Genome Institute"/>
            <consortium name="Mycorrhizal Genomics Consortium"/>
            <person name="Kohler A."/>
            <person name="Kuo A."/>
            <person name="Nagy L.G."/>
            <person name="Floudas D."/>
            <person name="Copeland A."/>
            <person name="Barry K.W."/>
            <person name="Cichocki N."/>
            <person name="Veneault-Fourrey C."/>
            <person name="LaButti K."/>
            <person name="Lindquist E.A."/>
            <person name="Lipzen A."/>
            <person name="Lundell T."/>
            <person name="Morin E."/>
            <person name="Murat C."/>
            <person name="Riley R."/>
            <person name="Ohm R."/>
            <person name="Sun H."/>
            <person name="Tunlid A."/>
            <person name="Henrissat B."/>
            <person name="Grigoriev I.V."/>
            <person name="Hibbett D.S."/>
            <person name="Martin F."/>
        </authorList>
    </citation>
    <scope>NUCLEOTIDE SEQUENCE [LARGE SCALE GENOMIC DNA]</scope>
    <source>
        <strain evidence="2">F 1598</strain>
    </source>
</reference>
<dbReference type="Proteomes" id="UP000054166">
    <property type="component" value="Unassembled WGS sequence"/>
</dbReference>
<dbReference type="AlphaFoldDB" id="A0A0C3GE78"/>
<name>A0A0C3GE78_PILCF</name>
<reference evidence="1 2" key="1">
    <citation type="submission" date="2014-04" db="EMBL/GenBank/DDBJ databases">
        <authorList>
            <consortium name="DOE Joint Genome Institute"/>
            <person name="Kuo A."/>
            <person name="Tarkka M."/>
            <person name="Buscot F."/>
            <person name="Kohler A."/>
            <person name="Nagy L.G."/>
            <person name="Floudas D."/>
            <person name="Copeland A."/>
            <person name="Barry K.W."/>
            <person name="Cichocki N."/>
            <person name="Veneault-Fourrey C."/>
            <person name="LaButti K."/>
            <person name="Lindquist E.A."/>
            <person name="Lipzen A."/>
            <person name="Lundell T."/>
            <person name="Morin E."/>
            <person name="Murat C."/>
            <person name="Sun H."/>
            <person name="Tunlid A."/>
            <person name="Henrissat B."/>
            <person name="Grigoriev I.V."/>
            <person name="Hibbett D.S."/>
            <person name="Martin F."/>
            <person name="Nordberg H.P."/>
            <person name="Cantor M.N."/>
            <person name="Hua S.X."/>
        </authorList>
    </citation>
    <scope>NUCLEOTIDE SEQUENCE [LARGE SCALE GENOMIC DNA]</scope>
    <source>
        <strain evidence="1 2">F 1598</strain>
    </source>
</reference>
<evidence type="ECO:0000313" key="1">
    <source>
        <dbReference type="EMBL" id="KIM88941.1"/>
    </source>
</evidence>
<feature type="non-terminal residue" evidence="1">
    <location>
        <position position="52"/>
    </location>
</feature>
<evidence type="ECO:0000313" key="2">
    <source>
        <dbReference type="Proteomes" id="UP000054166"/>
    </source>
</evidence>
<dbReference type="InParanoid" id="A0A0C3GE78"/>
<dbReference type="EMBL" id="KN832976">
    <property type="protein sequence ID" value="KIM88941.1"/>
    <property type="molecule type" value="Genomic_DNA"/>
</dbReference>
<sequence>MNQESRARHELELSQMKKRITAIRARAKLKQRKKRLAQMNRVAKMTVWAPKT</sequence>